<organism evidence="2 3">
    <name type="scientific">Glossina palpalis gambiensis</name>
    <dbReference type="NCBI Taxonomy" id="67801"/>
    <lineage>
        <taxon>Eukaryota</taxon>
        <taxon>Metazoa</taxon>
        <taxon>Ecdysozoa</taxon>
        <taxon>Arthropoda</taxon>
        <taxon>Hexapoda</taxon>
        <taxon>Insecta</taxon>
        <taxon>Pterygota</taxon>
        <taxon>Neoptera</taxon>
        <taxon>Endopterygota</taxon>
        <taxon>Diptera</taxon>
        <taxon>Brachycera</taxon>
        <taxon>Muscomorpha</taxon>
        <taxon>Hippoboscoidea</taxon>
        <taxon>Glossinidae</taxon>
        <taxon>Glossina</taxon>
    </lineage>
</organism>
<dbReference type="EMBL" id="JXJN01018992">
    <property type="status" value="NOT_ANNOTATED_CDS"/>
    <property type="molecule type" value="Genomic_DNA"/>
</dbReference>
<proteinExistence type="predicted"/>
<evidence type="ECO:0000256" key="1">
    <source>
        <dbReference type="SAM" id="MobiDB-lite"/>
    </source>
</evidence>
<name>A0A1B0BR89_9MUSC</name>
<reference evidence="3" key="1">
    <citation type="submission" date="2015-01" db="EMBL/GenBank/DDBJ databases">
        <authorList>
            <person name="Aksoy S."/>
            <person name="Warren W."/>
            <person name="Wilson R.K."/>
        </authorList>
    </citation>
    <scope>NUCLEOTIDE SEQUENCE [LARGE SCALE GENOMIC DNA]</scope>
    <source>
        <strain evidence="3">IAEA</strain>
    </source>
</reference>
<evidence type="ECO:0000313" key="3">
    <source>
        <dbReference type="Proteomes" id="UP000092460"/>
    </source>
</evidence>
<protein>
    <submittedName>
        <fullName evidence="2">Uncharacterized protein</fullName>
    </submittedName>
</protein>
<reference evidence="2" key="2">
    <citation type="submission" date="2020-05" db="UniProtKB">
        <authorList>
            <consortium name="EnsemblMetazoa"/>
        </authorList>
    </citation>
    <scope>IDENTIFICATION</scope>
    <source>
        <strain evidence="2">IAEA</strain>
    </source>
</reference>
<keyword evidence="3" id="KW-1185">Reference proteome</keyword>
<dbReference type="EMBL" id="JXJN01018993">
    <property type="status" value="NOT_ANNOTATED_CDS"/>
    <property type="molecule type" value="Genomic_DNA"/>
</dbReference>
<dbReference type="Proteomes" id="UP000092460">
    <property type="component" value="Unassembled WGS sequence"/>
</dbReference>
<feature type="compositionally biased region" description="Low complexity" evidence="1">
    <location>
        <begin position="14"/>
        <end position="26"/>
    </location>
</feature>
<feature type="region of interest" description="Disordered" evidence="1">
    <location>
        <begin position="1"/>
        <end position="28"/>
    </location>
</feature>
<dbReference type="EnsemblMetazoa" id="GPPI038069-RA">
    <property type="protein sequence ID" value="GPPI038069-PA"/>
    <property type="gene ID" value="GPPI038069"/>
</dbReference>
<evidence type="ECO:0000313" key="2">
    <source>
        <dbReference type="EnsemblMetazoa" id="GPPI038069-PA"/>
    </source>
</evidence>
<dbReference type="AlphaFoldDB" id="A0A1B0BR89"/>
<dbReference type="VEuPathDB" id="VectorBase:GPPI038069"/>
<accession>A0A1B0BR89</accession>
<sequence length="252" mass="28670">MEEVIVLSSDNEDSSSSPSSPSSASDMEIDPIEIEHNTTEQFVPKDNQTLQKIDLKTVTSLSAFLDPMTDFGHWENMKYNNYRKARVHATINQIYGNPIEQRNYRDLKARVNLKSVKRNSNTSVLSGVASLIDPCELASGDFRAGAYLACFNKEQHCRLITETLLSIIIRLLPLHLMPTTGYSGHRDWKFHTIRESVFSYHVVKLSPSFHDHSVLRLCIYLMIAIDWLDYNVRLGASVRSQAAHVIDHYWAG</sequence>